<keyword evidence="2" id="KW-1185">Reference proteome</keyword>
<protein>
    <submittedName>
        <fullName evidence="1">SapC protein</fullName>
    </submittedName>
</protein>
<dbReference type="STRING" id="641665.GCA_002104455_01617"/>
<gene>
    <name evidence="1" type="ORF">SAMN05216262_102318</name>
</gene>
<dbReference type="RefSeq" id="WP_085283362.1">
    <property type="nucleotide sequence ID" value="NZ_FOBI01000002.1"/>
</dbReference>
<organism evidence="1 2">
    <name type="scientific">Colwellia chukchiensis</name>
    <dbReference type="NCBI Taxonomy" id="641665"/>
    <lineage>
        <taxon>Bacteria</taxon>
        <taxon>Pseudomonadati</taxon>
        <taxon>Pseudomonadota</taxon>
        <taxon>Gammaproteobacteria</taxon>
        <taxon>Alteromonadales</taxon>
        <taxon>Colwelliaceae</taxon>
        <taxon>Colwellia</taxon>
    </lineage>
</organism>
<dbReference type="OrthoDB" id="8888710at2"/>
<dbReference type="EMBL" id="FOBI01000002">
    <property type="protein sequence ID" value="SEK76746.1"/>
    <property type="molecule type" value="Genomic_DNA"/>
</dbReference>
<accession>A0A1H7JR13</accession>
<dbReference type="Proteomes" id="UP000199297">
    <property type="component" value="Unassembled WGS sequence"/>
</dbReference>
<dbReference type="InterPro" id="IPR010836">
    <property type="entry name" value="SapC"/>
</dbReference>
<dbReference type="AlphaFoldDB" id="A0A1H7JR13"/>
<dbReference type="Pfam" id="PF07277">
    <property type="entry name" value="SapC"/>
    <property type="match status" value="1"/>
</dbReference>
<name>A0A1H7JR13_9GAMM</name>
<evidence type="ECO:0000313" key="2">
    <source>
        <dbReference type="Proteomes" id="UP000199297"/>
    </source>
</evidence>
<sequence>MQQLETVSSEHHSKLKVLPSGLRENNAQLHLCHIVLAELEQAAQFYPIFFAKDSDTGQFQPVALFGLSVDENLYHDSGLWEKCYLPLKLQSQPFYLRQDPQTQRPSLAIDIKDSRVQTQQGDALFINGKASPYLEQQSVILSELTQGFVLNSAFINDLLDNNLLEPVTLDIQYQDGQAQQLTGLYTINKEQLVKVPSERQKHFEQQGYIALLSAAMSSVSHVSTLIDIKNRLKQQG</sequence>
<reference evidence="2" key="1">
    <citation type="submission" date="2016-10" db="EMBL/GenBank/DDBJ databases">
        <authorList>
            <person name="Varghese N."/>
            <person name="Submissions S."/>
        </authorList>
    </citation>
    <scope>NUCLEOTIDE SEQUENCE [LARGE SCALE GENOMIC DNA]</scope>
    <source>
        <strain evidence="2">CGMCC 1.9127</strain>
    </source>
</reference>
<evidence type="ECO:0000313" key="1">
    <source>
        <dbReference type="EMBL" id="SEK76746.1"/>
    </source>
</evidence>
<proteinExistence type="predicted"/>